<organism evidence="1 2">
    <name type="scientific">Rhodococcoides corynebacterioides</name>
    <dbReference type="NCBI Taxonomy" id="53972"/>
    <lineage>
        <taxon>Bacteria</taxon>
        <taxon>Bacillati</taxon>
        <taxon>Actinomycetota</taxon>
        <taxon>Actinomycetes</taxon>
        <taxon>Mycobacteriales</taxon>
        <taxon>Nocardiaceae</taxon>
        <taxon>Rhodococcoides</taxon>
    </lineage>
</organism>
<accession>A0ABS7P0W1</accession>
<keyword evidence="2" id="KW-1185">Reference proteome</keyword>
<reference evidence="1 2" key="1">
    <citation type="submission" date="2020-06" db="EMBL/GenBank/DDBJ databases">
        <title>Taxonomy, biology and ecology of Rhodococcus bacteria occurring in California pistachio and other woody hosts as revealed by genome sequence analyses.</title>
        <authorList>
            <person name="Gai Y."/>
            <person name="Riely B."/>
        </authorList>
    </citation>
    <scope>NUCLEOTIDE SEQUENCE [LARGE SCALE GENOMIC DNA]</scope>
    <source>
        <strain evidence="1 2">BP-281</strain>
    </source>
</reference>
<evidence type="ECO:0000313" key="2">
    <source>
        <dbReference type="Proteomes" id="UP000825228"/>
    </source>
</evidence>
<dbReference type="RefSeq" id="WP_222683377.1">
    <property type="nucleotide sequence ID" value="NZ_JABUBT010000027.1"/>
</dbReference>
<dbReference type="EMBL" id="JABUBU010000002">
    <property type="protein sequence ID" value="MBY6366029.1"/>
    <property type="molecule type" value="Genomic_DNA"/>
</dbReference>
<gene>
    <name evidence="1" type="ORF">HQ603_04600</name>
</gene>
<sequence>MIVLDPADLAARRAAHEQRVHDAVGDYLERRASGAAHPVIDFLFTYYSLKPGHLRRWHPGHGVALVGEGAAAYRDRTGYTSVTVDGALATTVSDEFLAKRLAAVEFVHTLLTRTAARPARLGCFGLHEWAMVYRGGDDALRHDVPLRLGHEGTDRVVEEMPLRCTHYDAFRFFTPDAVPRNDTALSPDHRLRTEQPGCLHAAMDLYKWVAKLGPLLPSDLLLDCFDLARTAREIDMRASPYDLRGYGYAPIAVETPAGRAEYVRAQQDVAERATGLRARVVEGCRSLLVHSGRTTSG</sequence>
<evidence type="ECO:0000313" key="1">
    <source>
        <dbReference type="EMBL" id="MBY6366029.1"/>
    </source>
</evidence>
<proteinExistence type="predicted"/>
<comment type="caution">
    <text evidence="1">The sequence shown here is derived from an EMBL/GenBank/DDBJ whole genome shotgun (WGS) entry which is preliminary data.</text>
</comment>
<name>A0ABS7P0W1_9NOCA</name>
<dbReference type="Proteomes" id="UP000825228">
    <property type="component" value="Unassembled WGS sequence"/>
</dbReference>
<protein>
    <submittedName>
        <fullName evidence="1">3-methyladenine DNA glycosylase</fullName>
    </submittedName>
</protein>